<evidence type="ECO:0000256" key="3">
    <source>
        <dbReference type="ARBA" id="ARBA00022448"/>
    </source>
</evidence>
<evidence type="ECO:0000256" key="4">
    <source>
        <dbReference type="ARBA" id="ARBA00022452"/>
    </source>
</evidence>
<dbReference type="SUPFAM" id="SSF56954">
    <property type="entry name" value="Outer membrane efflux proteins (OEP)"/>
    <property type="match status" value="1"/>
</dbReference>
<keyword evidence="5" id="KW-0812">Transmembrane</keyword>
<keyword evidence="6" id="KW-0472">Membrane</keyword>
<keyword evidence="9" id="KW-0732">Signal</keyword>
<sequence>MKKIFFLLVSFSFALLAQNNTTVLTMDDAINLALEKNSELKIAKMEVEKSEQKLREARSGLFPKLDLSGQYQRYIDKPVIFLPPGSPLGRTLVIGSDNSYLAAAQLSMPLFALPLYEGIGLASDALDIAEQNYISVKNKIVGDVKKSFLSVILTRETKDVMQQSLKNAEDNFENIKRLNSAGTLSDYDVLRAEVQVENLKPVVLQMENNYKLSLEALKVAIGLDANQNIDVVGEMEFDESYRIPTEAEVIEELIQNNPTLAILEKQVKLNDRNVSLEQAAYFPSLAGFGNYQYQTQANDFKFSDYNWVKTFVLGLQLQIPIFNGFKTQSRVNQAEIGLNQAVEQKRNLTEAIKTQALSVLYRVQQAVKRIEGQNKTVRTAQEGYEIAKRRLENNVGTQLEVNDAELALRQAKLNRLQAIYDFKVAEADLETVLGRIK</sequence>
<dbReference type="GO" id="GO:0015562">
    <property type="term" value="F:efflux transmembrane transporter activity"/>
    <property type="evidence" value="ECO:0007669"/>
    <property type="project" value="InterPro"/>
</dbReference>
<dbReference type="GO" id="GO:1990281">
    <property type="term" value="C:efflux pump complex"/>
    <property type="evidence" value="ECO:0007669"/>
    <property type="project" value="TreeGrafter"/>
</dbReference>
<evidence type="ECO:0000256" key="1">
    <source>
        <dbReference type="ARBA" id="ARBA00004442"/>
    </source>
</evidence>
<keyword evidence="3" id="KW-0813">Transport</keyword>
<evidence type="ECO:0000256" key="6">
    <source>
        <dbReference type="ARBA" id="ARBA00023136"/>
    </source>
</evidence>
<comment type="subcellular location">
    <subcellularLocation>
        <location evidence="1">Cell outer membrane</location>
    </subcellularLocation>
</comment>
<evidence type="ECO:0000256" key="5">
    <source>
        <dbReference type="ARBA" id="ARBA00022692"/>
    </source>
</evidence>
<feature type="signal peptide" evidence="9">
    <location>
        <begin position="1"/>
        <end position="17"/>
    </location>
</feature>
<feature type="coiled-coil region" evidence="8">
    <location>
        <begin position="33"/>
        <end position="60"/>
    </location>
</feature>
<dbReference type="InterPro" id="IPR003423">
    <property type="entry name" value="OMP_efflux"/>
</dbReference>
<dbReference type="PANTHER" id="PTHR30026:SF20">
    <property type="entry name" value="OUTER MEMBRANE PROTEIN TOLC"/>
    <property type="match status" value="1"/>
</dbReference>
<dbReference type="PANTHER" id="PTHR30026">
    <property type="entry name" value="OUTER MEMBRANE PROTEIN TOLC"/>
    <property type="match status" value="1"/>
</dbReference>
<comment type="similarity">
    <text evidence="2">Belongs to the outer membrane factor (OMF) (TC 1.B.17) family.</text>
</comment>
<proteinExistence type="inferred from homology"/>
<name>A0A832DMY5_9BACT</name>
<comment type="caution">
    <text evidence="10">The sequence shown here is derived from an EMBL/GenBank/DDBJ whole genome shotgun (WGS) entry which is preliminary data.</text>
</comment>
<dbReference type="GO" id="GO:0015288">
    <property type="term" value="F:porin activity"/>
    <property type="evidence" value="ECO:0007669"/>
    <property type="project" value="TreeGrafter"/>
</dbReference>
<accession>A0A832DMY5</accession>
<keyword evidence="7" id="KW-0998">Cell outer membrane</keyword>
<evidence type="ECO:0000256" key="7">
    <source>
        <dbReference type="ARBA" id="ARBA00023237"/>
    </source>
</evidence>
<dbReference type="Gene3D" id="1.20.1600.10">
    <property type="entry name" value="Outer membrane efflux proteins (OEP)"/>
    <property type="match status" value="1"/>
</dbReference>
<feature type="chain" id="PRO_5032703174" evidence="9">
    <location>
        <begin position="18"/>
        <end position="437"/>
    </location>
</feature>
<dbReference type="GO" id="GO:0009279">
    <property type="term" value="C:cell outer membrane"/>
    <property type="evidence" value="ECO:0007669"/>
    <property type="project" value="UniProtKB-SubCell"/>
</dbReference>
<keyword evidence="4" id="KW-1134">Transmembrane beta strand</keyword>
<evidence type="ECO:0000256" key="9">
    <source>
        <dbReference type="SAM" id="SignalP"/>
    </source>
</evidence>
<dbReference type="EMBL" id="DSVI01000008">
    <property type="protein sequence ID" value="HGT47841.1"/>
    <property type="molecule type" value="Genomic_DNA"/>
</dbReference>
<keyword evidence="8" id="KW-0175">Coiled coil</keyword>
<dbReference type="AlphaFoldDB" id="A0A832DMY5"/>
<organism evidence="10">
    <name type="scientific">Ignavibacterium album</name>
    <dbReference type="NCBI Taxonomy" id="591197"/>
    <lineage>
        <taxon>Bacteria</taxon>
        <taxon>Pseudomonadati</taxon>
        <taxon>Ignavibacteriota</taxon>
        <taxon>Ignavibacteria</taxon>
        <taxon>Ignavibacteriales</taxon>
        <taxon>Ignavibacteriaceae</taxon>
        <taxon>Ignavibacterium</taxon>
    </lineage>
</organism>
<reference evidence="10" key="1">
    <citation type="journal article" date="2020" name="mSystems">
        <title>Genome- and Community-Level Interaction Insights into Carbon Utilization and Element Cycling Functions of Hydrothermarchaeota in Hydrothermal Sediment.</title>
        <authorList>
            <person name="Zhou Z."/>
            <person name="Liu Y."/>
            <person name="Xu W."/>
            <person name="Pan J."/>
            <person name="Luo Z.H."/>
            <person name="Li M."/>
        </authorList>
    </citation>
    <scope>NUCLEOTIDE SEQUENCE [LARGE SCALE GENOMIC DNA]</scope>
    <source>
        <strain evidence="10">SpSt-500</strain>
    </source>
</reference>
<dbReference type="InterPro" id="IPR051906">
    <property type="entry name" value="TolC-like"/>
</dbReference>
<protein>
    <submittedName>
        <fullName evidence="10">TolC family protein</fullName>
    </submittedName>
</protein>
<evidence type="ECO:0000256" key="2">
    <source>
        <dbReference type="ARBA" id="ARBA00007613"/>
    </source>
</evidence>
<dbReference type="Pfam" id="PF02321">
    <property type="entry name" value="OEP"/>
    <property type="match status" value="2"/>
</dbReference>
<gene>
    <name evidence="10" type="ORF">ENS56_07390</name>
</gene>
<evidence type="ECO:0000256" key="8">
    <source>
        <dbReference type="SAM" id="Coils"/>
    </source>
</evidence>
<evidence type="ECO:0000313" key="10">
    <source>
        <dbReference type="EMBL" id="HGT47841.1"/>
    </source>
</evidence>